<dbReference type="PANTHER" id="PTHR37013:SF4">
    <property type="entry name" value="INTEGRAL MEMBRANE PROTEIN"/>
    <property type="match status" value="1"/>
</dbReference>
<dbReference type="EMBL" id="JAADJZ010000023">
    <property type="protein sequence ID" value="KAF2867324.1"/>
    <property type="molecule type" value="Genomic_DNA"/>
</dbReference>
<reference evidence="4 5" key="1">
    <citation type="submission" date="2020-01" db="EMBL/GenBank/DDBJ databases">
        <authorList>
            <consortium name="DOE Joint Genome Institute"/>
            <person name="Haridas S."/>
            <person name="Albert R."/>
            <person name="Binder M."/>
            <person name="Bloem J."/>
            <person name="Labutti K."/>
            <person name="Salamov A."/>
            <person name="Andreopoulos B."/>
            <person name="Baker S.E."/>
            <person name="Barry K."/>
            <person name="Bills G."/>
            <person name="Bluhm B.H."/>
            <person name="Cannon C."/>
            <person name="Castanera R."/>
            <person name="Culley D.E."/>
            <person name="Daum C."/>
            <person name="Ezra D."/>
            <person name="Gonzalez J.B."/>
            <person name="Henrissat B."/>
            <person name="Kuo A."/>
            <person name="Liang C."/>
            <person name="Lipzen A."/>
            <person name="Lutzoni F."/>
            <person name="Magnuson J."/>
            <person name="Mondo S."/>
            <person name="Nolan M."/>
            <person name="Ohm R."/>
            <person name="Pangilinan J."/>
            <person name="Park H.-J.H."/>
            <person name="Ramirez L."/>
            <person name="Alfaro M."/>
            <person name="Sun H."/>
            <person name="Tritt A."/>
            <person name="Yoshinaga Y."/>
            <person name="Zwiers L.-H.L."/>
            <person name="Turgeon B.G."/>
            <person name="Goodwin S.B."/>
            <person name="Spatafora J.W."/>
            <person name="Crous P.W."/>
            <person name="Grigoriev I.V."/>
        </authorList>
    </citation>
    <scope>NUCLEOTIDE SEQUENCE [LARGE SCALE GENOMIC DNA]</scope>
    <source>
        <strain evidence="4 5">CBS 611.86</strain>
    </source>
</reference>
<feature type="domain" description="DUF7703" evidence="3">
    <location>
        <begin position="13"/>
        <end position="262"/>
    </location>
</feature>
<comment type="caution">
    <text evidence="4">The sequence shown here is derived from an EMBL/GenBank/DDBJ whole genome shotgun (WGS) entry which is preliminary data.</text>
</comment>
<organism evidence="4 5">
    <name type="scientific">Massariosphaeria phaeospora</name>
    <dbReference type="NCBI Taxonomy" id="100035"/>
    <lineage>
        <taxon>Eukaryota</taxon>
        <taxon>Fungi</taxon>
        <taxon>Dikarya</taxon>
        <taxon>Ascomycota</taxon>
        <taxon>Pezizomycotina</taxon>
        <taxon>Dothideomycetes</taxon>
        <taxon>Pleosporomycetidae</taxon>
        <taxon>Pleosporales</taxon>
        <taxon>Pleosporales incertae sedis</taxon>
        <taxon>Massariosphaeria</taxon>
    </lineage>
</organism>
<evidence type="ECO:0000256" key="1">
    <source>
        <dbReference type="SAM" id="MobiDB-lite"/>
    </source>
</evidence>
<keyword evidence="2" id="KW-0472">Membrane</keyword>
<dbReference type="InterPro" id="IPR056120">
    <property type="entry name" value="DUF7703"/>
</dbReference>
<feature type="transmembrane region" description="Helical" evidence="2">
    <location>
        <begin position="12"/>
        <end position="34"/>
    </location>
</feature>
<feature type="transmembrane region" description="Helical" evidence="2">
    <location>
        <begin position="111"/>
        <end position="134"/>
    </location>
</feature>
<dbReference type="AlphaFoldDB" id="A0A7C8MEA2"/>
<feature type="transmembrane region" description="Helical" evidence="2">
    <location>
        <begin position="77"/>
        <end position="99"/>
    </location>
</feature>
<feature type="transmembrane region" description="Helical" evidence="2">
    <location>
        <begin position="209"/>
        <end position="234"/>
    </location>
</feature>
<evidence type="ECO:0000256" key="2">
    <source>
        <dbReference type="SAM" id="Phobius"/>
    </source>
</evidence>
<dbReference type="Pfam" id="PF24802">
    <property type="entry name" value="DUF7703"/>
    <property type="match status" value="1"/>
</dbReference>
<sequence>MGLGIDNPRENTAVAMTIAGFTAISWYIAVELFLKLFFTFKRKRGLYFWSCLIAALGVLVQPMANIGTMFEVWTINWLAQTVMFISWAALVGAQSFVLYSRLHLVMNNTRWVLWMVIFVMLVFLLPTFVMGMVMNLITVPEDFNMEPFFAWDKAEMVMFFALETVLSGLYIFHTHKHLRNMDLLQSQPRSNTNTSPSQKSQKIEVFRHLIATNVLIILLDISLLALSFADMFLIQSAYKPCVYGVKLRIEFAILNRLIAVVQRPTAVKVSTTGASGTGASGTDTWKRSRTGNWKDATKLDDDVPLDTYSCRSQTRMVGSESEIYPGENKSTTENPFAPDRILQVTEISVDRPLSKES</sequence>
<evidence type="ECO:0000313" key="4">
    <source>
        <dbReference type="EMBL" id="KAF2867324.1"/>
    </source>
</evidence>
<keyword evidence="2" id="KW-1133">Transmembrane helix</keyword>
<keyword evidence="2" id="KW-0812">Transmembrane</keyword>
<dbReference type="Proteomes" id="UP000481861">
    <property type="component" value="Unassembled WGS sequence"/>
</dbReference>
<gene>
    <name evidence="4" type="ORF">BDV95DRAFT_598023</name>
</gene>
<evidence type="ECO:0000259" key="3">
    <source>
        <dbReference type="Pfam" id="PF24802"/>
    </source>
</evidence>
<feature type="transmembrane region" description="Helical" evidence="2">
    <location>
        <begin position="46"/>
        <end position="65"/>
    </location>
</feature>
<name>A0A7C8MEA2_9PLEO</name>
<evidence type="ECO:0000313" key="5">
    <source>
        <dbReference type="Proteomes" id="UP000481861"/>
    </source>
</evidence>
<keyword evidence="5" id="KW-1185">Reference proteome</keyword>
<protein>
    <recommendedName>
        <fullName evidence="3">DUF7703 domain-containing protein</fullName>
    </recommendedName>
</protein>
<dbReference type="PANTHER" id="PTHR37013">
    <property type="entry name" value="INTEGRAL MEMBRANE PROTEIN (AFU_ORTHOLOGUE AFUA_1G05950)-RELATED"/>
    <property type="match status" value="1"/>
</dbReference>
<proteinExistence type="predicted"/>
<feature type="transmembrane region" description="Helical" evidence="2">
    <location>
        <begin position="154"/>
        <end position="172"/>
    </location>
</feature>
<dbReference type="OrthoDB" id="405906at2759"/>
<feature type="region of interest" description="Disordered" evidence="1">
    <location>
        <begin position="318"/>
        <end position="339"/>
    </location>
</feature>
<accession>A0A7C8MEA2</accession>